<protein>
    <submittedName>
        <fullName evidence="1">Uncharacterized protein</fullName>
    </submittedName>
</protein>
<sequence>MQIWLEDPVPDLRLLPDPAGDMAIRRLSTCGIAVRMQFECWRIAVRILHRCSNRCVVKLAPRKPQSGAEGTWSRTSLRGLVVAPGSRNATYRLLTSATGRTITTFRCDKEIRPMTTSESDVAEKILSAAREIAHKDELPDVLVTEAFIRSAGHHAALNIVASEKEGGSTPRADLAEAMTLMFEQALLMYLKLYSSDENGGKEVPESHSAPNEGSSIPDALDCIGGSAEHPDVALVGYLRGRGQHALAQTLVLRFSERRLPDADVAYAKRVHAAMERGELYPPLAVAVIGPLLQGRMQREVSGKPVFVDEAVRTRWAQFYAHHGLHKLSTMVRKNYANFVEMEREGGRELYGQMFEELSKGSRP</sequence>
<reference evidence="1 2" key="1">
    <citation type="journal article" date="2007" name="J. Bacteriol.">
        <title>Whole-genome analysis of the methyl tert-butyl ether-degrading beta-proteobacterium Methylibium petroleiphilum PM1.</title>
        <authorList>
            <person name="Kane S.R."/>
            <person name="Chakicherla A.Y."/>
            <person name="Chain P.S.G."/>
            <person name="Schmidt R."/>
            <person name="Shin M.W."/>
            <person name="Legler T.C."/>
            <person name="Scow K.M."/>
            <person name="Larimer F.W."/>
            <person name="Lucas S.M."/>
            <person name="Richardson P.M."/>
            <person name="Hristova K.R."/>
        </authorList>
    </citation>
    <scope>NUCLEOTIDE SEQUENCE [LARGE SCALE GENOMIC DNA]</scope>
    <source>
        <strain evidence="2">ATCC BAA-1232 / LMG 22953 / PM1</strain>
        <plasmid evidence="1 2">RPME01</plasmid>
    </source>
</reference>
<evidence type="ECO:0000313" key="1">
    <source>
        <dbReference type="EMBL" id="ABM96800.1"/>
    </source>
</evidence>
<keyword evidence="1" id="KW-0614">Plasmid</keyword>
<evidence type="ECO:0000313" key="2">
    <source>
        <dbReference type="Proteomes" id="UP000000366"/>
    </source>
</evidence>
<name>A2SML1_METPP</name>
<organism evidence="1 2">
    <name type="scientific">Methylibium petroleiphilum (strain ATCC BAA-1232 / LMG 22953 / PM1)</name>
    <dbReference type="NCBI Taxonomy" id="420662"/>
    <lineage>
        <taxon>Bacteria</taxon>
        <taxon>Pseudomonadati</taxon>
        <taxon>Pseudomonadota</taxon>
        <taxon>Betaproteobacteria</taxon>
        <taxon>Burkholderiales</taxon>
        <taxon>Sphaerotilaceae</taxon>
        <taxon>Methylibium</taxon>
    </lineage>
</organism>
<geneLocation type="plasmid" evidence="1 2">
    <name>RPME01</name>
</geneLocation>
<accession>A2SML1</accession>
<dbReference type="EMBL" id="CP000556">
    <property type="protein sequence ID" value="ABM96800.1"/>
    <property type="molecule type" value="Genomic_DNA"/>
</dbReference>
<dbReference type="KEGG" id="mpt:Mpe_B0019"/>
<gene>
    <name evidence="1" type="ordered locus">Mpe_B0019</name>
</gene>
<dbReference type="AlphaFoldDB" id="A2SML1"/>
<keyword evidence="2" id="KW-1185">Reference proteome</keyword>
<proteinExistence type="predicted"/>
<dbReference type="Proteomes" id="UP000000366">
    <property type="component" value="Plasmid RPME01"/>
</dbReference>
<dbReference type="HOGENOM" id="CLU_762487_0_0_4"/>